<dbReference type="RefSeq" id="WP_373970686.1">
    <property type="nucleotide sequence ID" value="NZ_JBHDLJ010000002.1"/>
</dbReference>
<keyword evidence="4" id="KW-1185">Reference proteome</keyword>
<evidence type="ECO:0000313" key="4">
    <source>
        <dbReference type="Proteomes" id="UP001575652"/>
    </source>
</evidence>
<comment type="caution">
    <text evidence="3">The sequence shown here is derived from an EMBL/GenBank/DDBJ whole genome shotgun (WGS) entry which is preliminary data.</text>
</comment>
<gene>
    <name evidence="3" type="ORF">ACETWP_02880</name>
</gene>
<name>A0ABV4UJ24_9MICC</name>
<sequence length="302" mass="30185">MPVWLQALSWGTFAGGALLVGAAVAWKYTIPRRAVSTVMAFGAGALISALSFELVADALETGGLWPTAAGFLAGAAAYVAANALLVRSGAHHRRRARRPPGRGSSGRFGGTGPGPVGGARPDAGRNALGVAPREASGEVRRDASGDARRKPADGAQQKASGGTAIAVGALLDGVPESIVLGLGLVGGASVNPAMLAAVIISNVPEGLASTDDMKRAGKPAAQVFGIWGGIAAISGLSALFGYLALRDAPGELVAVVTAVAAGGILSMLSDTMIPEAFEEQHMLTGLIAALGFLAAFVLHHGL</sequence>
<accession>A0ABV4UJ24</accession>
<feature type="transmembrane region" description="Helical" evidence="2">
    <location>
        <begin position="38"/>
        <end position="56"/>
    </location>
</feature>
<keyword evidence="2" id="KW-0812">Transmembrane</keyword>
<organism evidence="3 4">
    <name type="scientific">Arthrobacter halodurans</name>
    <dbReference type="NCBI Taxonomy" id="516699"/>
    <lineage>
        <taxon>Bacteria</taxon>
        <taxon>Bacillati</taxon>
        <taxon>Actinomycetota</taxon>
        <taxon>Actinomycetes</taxon>
        <taxon>Micrococcales</taxon>
        <taxon>Micrococcaceae</taxon>
        <taxon>Arthrobacter</taxon>
    </lineage>
</organism>
<dbReference type="EMBL" id="JBHDLJ010000002">
    <property type="protein sequence ID" value="MFB0833519.1"/>
    <property type="molecule type" value="Genomic_DNA"/>
</dbReference>
<feature type="compositionally biased region" description="Basic and acidic residues" evidence="1">
    <location>
        <begin position="135"/>
        <end position="152"/>
    </location>
</feature>
<feature type="compositionally biased region" description="Gly residues" evidence="1">
    <location>
        <begin position="103"/>
        <end position="117"/>
    </location>
</feature>
<feature type="compositionally biased region" description="Basic residues" evidence="1">
    <location>
        <begin position="90"/>
        <end position="100"/>
    </location>
</feature>
<feature type="transmembrane region" description="Helical" evidence="2">
    <location>
        <begin position="281"/>
        <end position="298"/>
    </location>
</feature>
<feature type="transmembrane region" description="Helical" evidence="2">
    <location>
        <begin position="220"/>
        <end position="245"/>
    </location>
</feature>
<feature type="region of interest" description="Disordered" evidence="1">
    <location>
        <begin position="90"/>
        <end position="159"/>
    </location>
</feature>
<feature type="transmembrane region" description="Helical" evidence="2">
    <location>
        <begin position="68"/>
        <end position="86"/>
    </location>
</feature>
<reference evidence="3 4" key="1">
    <citation type="submission" date="2024-09" db="EMBL/GenBank/DDBJ databases">
        <authorList>
            <person name="Salinas-Garcia M.A."/>
            <person name="Prieme A."/>
        </authorList>
    </citation>
    <scope>NUCLEOTIDE SEQUENCE [LARGE SCALE GENOMIC DNA]</scope>
    <source>
        <strain evidence="3 4">DSM 21081</strain>
    </source>
</reference>
<feature type="transmembrane region" description="Helical" evidence="2">
    <location>
        <begin position="6"/>
        <end position="26"/>
    </location>
</feature>
<feature type="transmembrane region" description="Helical" evidence="2">
    <location>
        <begin position="178"/>
        <end position="200"/>
    </location>
</feature>
<keyword evidence="2" id="KW-1133">Transmembrane helix</keyword>
<proteinExistence type="predicted"/>
<protein>
    <submittedName>
        <fullName evidence="3">ZIP family metal transporter</fullName>
    </submittedName>
</protein>
<evidence type="ECO:0000313" key="3">
    <source>
        <dbReference type="EMBL" id="MFB0833519.1"/>
    </source>
</evidence>
<feature type="transmembrane region" description="Helical" evidence="2">
    <location>
        <begin position="252"/>
        <end position="269"/>
    </location>
</feature>
<dbReference type="Proteomes" id="UP001575652">
    <property type="component" value="Unassembled WGS sequence"/>
</dbReference>
<evidence type="ECO:0000256" key="1">
    <source>
        <dbReference type="SAM" id="MobiDB-lite"/>
    </source>
</evidence>
<evidence type="ECO:0000256" key="2">
    <source>
        <dbReference type="SAM" id="Phobius"/>
    </source>
</evidence>
<keyword evidence="2" id="KW-0472">Membrane</keyword>